<evidence type="ECO:0000313" key="1">
    <source>
        <dbReference type="EMBL" id="CAE1279480.1"/>
    </source>
</evidence>
<dbReference type="InterPro" id="IPR043128">
    <property type="entry name" value="Rev_trsase/Diguanyl_cyclase"/>
</dbReference>
<evidence type="ECO:0000313" key="2">
    <source>
        <dbReference type="Proteomes" id="UP000597762"/>
    </source>
</evidence>
<dbReference type="AlphaFoldDB" id="A0A812CTK5"/>
<dbReference type="PANTHER" id="PTHR37984">
    <property type="entry name" value="PROTEIN CBG26694"/>
    <property type="match status" value="1"/>
</dbReference>
<accession>A0A812CTK5</accession>
<dbReference type="EMBL" id="CAHIKZ030002021">
    <property type="protein sequence ID" value="CAE1279480.1"/>
    <property type="molecule type" value="Genomic_DNA"/>
</dbReference>
<keyword evidence="2" id="KW-1185">Reference proteome</keyword>
<proteinExistence type="predicted"/>
<name>A0A812CTK5_ACAPH</name>
<reference evidence="1" key="1">
    <citation type="submission" date="2021-01" db="EMBL/GenBank/DDBJ databases">
        <authorList>
            <person name="Li R."/>
            <person name="Bekaert M."/>
        </authorList>
    </citation>
    <scope>NUCLEOTIDE SEQUENCE</scope>
    <source>
        <strain evidence="1">Farmed</strain>
    </source>
</reference>
<sequence length="216" mass="24680">MYPTSIDKAGNPIPGSLTSTQYLLTAYNNTKINCYGTTNIRCKYKNSPWLDTQFYVVDVPGAAILGLPTSVALKVVTMNCAISVQHLPINSIADLIRLYHDRFDRIVEFRRTHKLAVNLNVPCHIDPPRRKPIAMREKIKAELDKMESQGVIRRIEEPTNWVSSLTYVTKRDNTIRVCLDPRALNKALIRPYHQIPTVEELNHRFAEAKFFSKLDA</sequence>
<dbReference type="OrthoDB" id="5982854at2759"/>
<comment type="caution">
    <text evidence="1">The sequence shown here is derived from an EMBL/GenBank/DDBJ whole genome shotgun (WGS) entry which is preliminary data.</text>
</comment>
<dbReference type="PANTHER" id="PTHR37984:SF7">
    <property type="entry name" value="INTEGRASE CATALYTIC DOMAIN-CONTAINING PROTEIN"/>
    <property type="match status" value="1"/>
</dbReference>
<dbReference type="Gene3D" id="3.10.10.10">
    <property type="entry name" value="HIV Type 1 Reverse Transcriptase, subunit A, domain 1"/>
    <property type="match status" value="1"/>
</dbReference>
<organism evidence="1 2">
    <name type="scientific">Acanthosepion pharaonis</name>
    <name type="common">Pharaoh cuttlefish</name>
    <name type="synonym">Sepia pharaonis</name>
    <dbReference type="NCBI Taxonomy" id="158019"/>
    <lineage>
        <taxon>Eukaryota</taxon>
        <taxon>Metazoa</taxon>
        <taxon>Spiralia</taxon>
        <taxon>Lophotrochozoa</taxon>
        <taxon>Mollusca</taxon>
        <taxon>Cephalopoda</taxon>
        <taxon>Coleoidea</taxon>
        <taxon>Decapodiformes</taxon>
        <taxon>Sepiida</taxon>
        <taxon>Sepiina</taxon>
        <taxon>Sepiidae</taxon>
        <taxon>Acanthosepion</taxon>
    </lineage>
</organism>
<dbReference type="SUPFAM" id="SSF56672">
    <property type="entry name" value="DNA/RNA polymerases"/>
    <property type="match status" value="1"/>
</dbReference>
<protein>
    <submittedName>
        <fullName evidence="1">Uncharacterized protein</fullName>
    </submittedName>
</protein>
<dbReference type="Gene3D" id="3.30.70.270">
    <property type="match status" value="1"/>
</dbReference>
<gene>
    <name evidence="1" type="ORF">SPHA_41821</name>
</gene>
<dbReference type="InterPro" id="IPR050951">
    <property type="entry name" value="Retrovirus_Pol_polyprotein"/>
</dbReference>
<dbReference type="InterPro" id="IPR043502">
    <property type="entry name" value="DNA/RNA_pol_sf"/>
</dbReference>
<dbReference type="Proteomes" id="UP000597762">
    <property type="component" value="Unassembled WGS sequence"/>
</dbReference>